<reference evidence="1 2" key="1">
    <citation type="submission" date="2019-05" db="EMBL/GenBank/DDBJ databases">
        <authorList>
            <consortium name="Science for Life Laboratories"/>
        </authorList>
    </citation>
    <scope>NUCLEOTIDE SEQUENCE [LARGE SCALE GENOMIC DNA]</scope>
    <source>
        <strain evidence="1">Soil9</strain>
    </source>
</reference>
<dbReference type="RefSeq" id="WP_197909734.1">
    <property type="nucleotide sequence ID" value="NZ_LR593886.1"/>
</dbReference>
<evidence type="ECO:0000313" key="1">
    <source>
        <dbReference type="EMBL" id="VTR93006.1"/>
    </source>
</evidence>
<dbReference type="Proteomes" id="UP000464178">
    <property type="component" value="Chromosome"/>
</dbReference>
<keyword evidence="2" id="KW-1185">Reference proteome</keyword>
<proteinExistence type="predicted"/>
<accession>A0A6P2CX98</accession>
<sequence>MTESEWLRSTNPCQLLREACPQHVLRGEDDSLPRKELLFTFAASRHWRFQLRKEWAAQIAENERVFEETGRGLTRSEQDALDFDIDMARDDSRTRGAQEHYSFLRVIAFGVWDFDPGETVDYFLLSALSDYARDIFATPFRPVSFSPSWRTSTAVAIAQQMYESRDFSAMPILADALQDAGCDSNAVLNHCRDPKQVHVRGCWVTDLVLGKT</sequence>
<gene>
    <name evidence="1" type="ORF">SOIL9_47080</name>
</gene>
<name>A0A6P2CX98_9BACT</name>
<dbReference type="KEGG" id="gms:SOIL9_47080"/>
<dbReference type="EMBL" id="LR593886">
    <property type="protein sequence ID" value="VTR93006.1"/>
    <property type="molecule type" value="Genomic_DNA"/>
</dbReference>
<organism evidence="1 2">
    <name type="scientific">Gemmata massiliana</name>
    <dbReference type="NCBI Taxonomy" id="1210884"/>
    <lineage>
        <taxon>Bacteria</taxon>
        <taxon>Pseudomonadati</taxon>
        <taxon>Planctomycetota</taxon>
        <taxon>Planctomycetia</taxon>
        <taxon>Gemmatales</taxon>
        <taxon>Gemmataceae</taxon>
        <taxon>Gemmata</taxon>
    </lineage>
</organism>
<evidence type="ECO:0000313" key="2">
    <source>
        <dbReference type="Proteomes" id="UP000464178"/>
    </source>
</evidence>
<protein>
    <submittedName>
        <fullName evidence="1">Uncharacterized protein</fullName>
    </submittedName>
</protein>
<dbReference type="AlphaFoldDB" id="A0A6P2CX98"/>